<keyword evidence="1" id="KW-0732">Signal</keyword>
<keyword evidence="3" id="KW-1185">Reference proteome</keyword>
<feature type="signal peptide" evidence="1">
    <location>
        <begin position="1"/>
        <end position="19"/>
    </location>
</feature>
<name>A0AA88ILL4_ARTSF</name>
<dbReference type="Gene3D" id="2.60.120.260">
    <property type="entry name" value="Galactose-binding domain-like"/>
    <property type="match status" value="1"/>
</dbReference>
<protein>
    <recommendedName>
        <fullName evidence="4">MAM domain-containing protein</fullName>
    </recommendedName>
</protein>
<evidence type="ECO:0008006" key="4">
    <source>
        <dbReference type="Google" id="ProtNLM"/>
    </source>
</evidence>
<dbReference type="InterPro" id="IPR013320">
    <property type="entry name" value="ConA-like_dom_sf"/>
</dbReference>
<sequence length="180" mass="19632">MKMHPKGILLTLLARIVASHELNENFEDGAIDNWTLGSYSTQIEFQVMDTGSGPAPQNLSIGNYYLATVKASLGASGTAILRSADFELTDGLILEFDFWGKSLYAGSSGIIVYYLNENGADAMIKSVGFSSNTSYRWWTIRVNFPTSGHFSNVQIRLSVSSEDEDAGGIDNIRFVDLSAV</sequence>
<evidence type="ECO:0000313" key="3">
    <source>
        <dbReference type="Proteomes" id="UP001187531"/>
    </source>
</evidence>
<gene>
    <name evidence="2" type="ORF">QYM36_000490</name>
</gene>
<dbReference type="EMBL" id="JAVRJZ010000002">
    <property type="protein sequence ID" value="KAK2726046.1"/>
    <property type="molecule type" value="Genomic_DNA"/>
</dbReference>
<feature type="chain" id="PRO_5041657299" description="MAM domain-containing protein" evidence="1">
    <location>
        <begin position="20"/>
        <end position="180"/>
    </location>
</feature>
<dbReference type="Proteomes" id="UP001187531">
    <property type="component" value="Unassembled WGS sequence"/>
</dbReference>
<reference evidence="2" key="1">
    <citation type="submission" date="2023-07" db="EMBL/GenBank/DDBJ databases">
        <title>Chromosome-level genome assembly of Artemia franciscana.</title>
        <authorList>
            <person name="Jo E."/>
        </authorList>
    </citation>
    <scope>NUCLEOTIDE SEQUENCE</scope>
    <source>
        <tissue evidence="2">Whole body</tissue>
    </source>
</reference>
<evidence type="ECO:0000313" key="2">
    <source>
        <dbReference type="EMBL" id="KAK2726046.1"/>
    </source>
</evidence>
<accession>A0AA88ILL4</accession>
<dbReference type="SUPFAM" id="SSF49899">
    <property type="entry name" value="Concanavalin A-like lectins/glucanases"/>
    <property type="match status" value="1"/>
</dbReference>
<evidence type="ECO:0000256" key="1">
    <source>
        <dbReference type="SAM" id="SignalP"/>
    </source>
</evidence>
<comment type="caution">
    <text evidence="2">The sequence shown here is derived from an EMBL/GenBank/DDBJ whole genome shotgun (WGS) entry which is preliminary data.</text>
</comment>
<dbReference type="AlphaFoldDB" id="A0AA88ILL4"/>
<proteinExistence type="predicted"/>
<organism evidence="2 3">
    <name type="scientific">Artemia franciscana</name>
    <name type="common">Brine shrimp</name>
    <name type="synonym">Artemia sanfranciscana</name>
    <dbReference type="NCBI Taxonomy" id="6661"/>
    <lineage>
        <taxon>Eukaryota</taxon>
        <taxon>Metazoa</taxon>
        <taxon>Ecdysozoa</taxon>
        <taxon>Arthropoda</taxon>
        <taxon>Crustacea</taxon>
        <taxon>Branchiopoda</taxon>
        <taxon>Anostraca</taxon>
        <taxon>Artemiidae</taxon>
        <taxon>Artemia</taxon>
    </lineage>
</organism>